<dbReference type="EMBL" id="WJIE01000001">
    <property type="protein sequence ID" value="MRG91069.1"/>
    <property type="molecule type" value="Genomic_DNA"/>
</dbReference>
<sequence>MPILYEDKHVVCDDDALTIKRYHFPLGSKRIPYADIRRVDDTPMGMLTGKLRIWGMGPAPIWFHLDMDRPGKDRCILIDRGGFMKIALTPDDHESVLALLRERAGRSRDA</sequence>
<dbReference type="OrthoDB" id="582148at2"/>
<keyword evidence="2" id="KW-1185">Reference proteome</keyword>
<protein>
    <recommendedName>
        <fullName evidence="3">Bacterial Pleckstrin homology domain-containing protein</fullName>
    </recommendedName>
</protein>
<dbReference type="RefSeq" id="WP_153817906.1">
    <property type="nucleotide sequence ID" value="NZ_WJIE01000001.1"/>
</dbReference>
<comment type="caution">
    <text evidence="1">The sequence shown here is derived from an EMBL/GenBank/DDBJ whole genome shotgun (WGS) entry which is preliminary data.</text>
</comment>
<dbReference type="AlphaFoldDB" id="A0A6N7PGE5"/>
<evidence type="ECO:0008006" key="3">
    <source>
        <dbReference type="Google" id="ProtNLM"/>
    </source>
</evidence>
<dbReference type="Proteomes" id="UP000440224">
    <property type="component" value="Unassembled WGS sequence"/>
</dbReference>
<evidence type="ECO:0000313" key="2">
    <source>
        <dbReference type="Proteomes" id="UP000440224"/>
    </source>
</evidence>
<name>A0A6N7PGE5_9BACT</name>
<proteinExistence type="predicted"/>
<reference evidence="1 2" key="1">
    <citation type="submission" date="2019-10" db="EMBL/GenBank/DDBJ databases">
        <title>A soil myxobacterium in the family Polyangiaceae.</title>
        <authorList>
            <person name="Li Y."/>
            <person name="Wang J."/>
        </authorList>
    </citation>
    <scope>NUCLEOTIDE SEQUENCE [LARGE SCALE GENOMIC DNA]</scope>
    <source>
        <strain evidence="1 2">DSM 14734</strain>
    </source>
</reference>
<organism evidence="1 2">
    <name type="scientific">Polyangium spumosum</name>
    <dbReference type="NCBI Taxonomy" id="889282"/>
    <lineage>
        <taxon>Bacteria</taxon>
        <taxon>Pseudomonadati</taxon>
        <taxon>Myxococcota</taxon>
        <taxon>Polyangia</taxon>
        <taxon>Polyangiales</taxon>
        <taxon>Polyangiaceae</taxon>
        <taxon>Polyangium</taxon>
    </lineage>
</organism>
<accession>A0A6N7PGE5</accession>
<evidence type="ECO:0000313" key="1">
    <source>
        <dbReference type="EMBL" id="MRG91069.1"/>
    </source>
</evidence>
<gene>
    <name evidence="1" type="ORF">GF068_03910</name>
</gene>